<accession>A0A8S3UTD5</accession>
<dbReference type="Gene3D" id="2.60.120.40">
    <property type="match status" value="1"/>
</dbReference>
<proteinExistence type="predicted"/>
<comment type="caution">
    <text evidence="2">The sequence shown here is derived from an EMBL/GenBank/DDBJ whole genome shotgun (WGS) entry which is preliminary data.</text>
</comment>
<protein>
    <recommendedName>
        <fullName evidence="1">C1q domain-containing protein</fullName>
    </recommendedName>
</protein>
<organism evidence="2 3">
    <name type="scientific">Mytilus edulis</name>
    <name type="common">Blue mussel</name>
    <dbReference type="NCBI Taxonomy" id="6550"/>
    <lineage>
        <taxon>Eukaryota</taxon>
        <taxon>Metazoa</taxon>
        <taxon>Spiralia</taxon>
        <taxon>Lophotrochozoa</taxon>
        <taxon>Mollusca</taxon>
        <taxon>Bivalvia</taxon>
        <taxon>Autobranchia</taxon>
        <taxon>Pteriomorphia</taxon>
        <taxon>Mytilida</taxon>
        <taxon>Mytiloidea</taxon>
        <taxon>Mytilidae</taxon>
        <taxon>Mytilinae</taxon>
        <taxon>Mytilus</taxon>
    </lineage>
</organism>
<gene>
    <name evidence="2" type="ORF">MEDL_57641</name>
</gene>
<evidence type="ECO:0000313" key="2">
    <source>
        <dbReference type="EMBL" id="CAG2245692.1"/>
    </source>
</evidence>
<evidence type="ECO:0000313" key="3">
    <source>
        <dbReference type="Proteomes" id="UP000683360"/>
    </source>
</evidence>
<dbReference type="InterPro" id="IPR001073">
    <property type="entry name" value="C1q_dom"/>
</dbReference>
<dbReference type="InterPro" id="IPR008983">
    <property type="entry name" value="Tumour_necrosis_fac-like_dom"/>
</dbReference>
<sequence length="154" mass="17134">MQLKEKEAVYSTEIAELKAEIAILLEEKDTGIRSEIKKWRSKEHIAFSASIPAASNNLSDHQTVVYSRIIPNQLQEITDTSSSYNPSDGIFTAPVSGVYVFTWSASCGEGRWQDTELVVDSAPYRFLSVDSNENKYFGSAAQTVVLEVCKVTFI</sequence>
<dbReference type="EMBL" id="CAJPWZ010002782">
    <property type="protein sequence ID" value="CAG2245692.1"/>
    <property type="molecule type" value="Genomic_DNA"/>
</dbReference>
<dbReference type="Proteomes" id="UP000683360">
    <property type="component" value="Unassembled WGS sequence"/>
</dbReference>
<dbReference type="Pfam" id="PF00386">
    <property type="entry name" value="C1q"/>
    <property type="match status" value="1"/>
</dbReference>
<dbReference type="OrthoDB" id="6110048at2759"/>
<reference evidence="2" key="1">
    <citation type="submission" date="2021-03" db="EMBL/GenBank/DDBJ databases">
        <authorList>
            <person name="Bekaert M."/>
        </authorList>
    </citation>
    <scope>NUCLEOTIDE SEQUENCE</scope>
</reference>
<evidence type="ECO:0000259" key="1">
    <source>
        <dbReference type="Pfam" id="PF00386"/>
    </source>
</evidence>
<dbReference type="AlphaFoldDB" id="A0A8S3UTD5"/>
<name>A0A8S3UTD5_MYTED</name>
<keyword evidence="3" id="KW-1185">Reference proteome</keyword>
<dbReference type="SUPFAM" id="SSF49842">
    <property type="entry name" value="TNF-like"/>
    <property type="match status" value="1"/>
</dbReference>
<feature type="domain" description="C1q" evidence="1">
    <location>
        <begin position="46"/>
        <end position="147"/>
    </location>
</feature>